<proteinExistence type="predicted"/>
<protein>
    <submittedName>
        <fullName evidence="3">Recombination protein RecR</fullName>
    </submittedName>
</protein>
<dbReference type="Proteomes" id="UP000225379">
    <property type="component" value="Unassembled WGS sequence"/>
</dbReference>
<comment type="caution">
    <text evidence="3">The sequence shown here is derived from an EMBL/GenBank/DDBJ whole genome shotgun (WGS) entry which is preliminary data.</text>
</comment>
<evidence type="ECO:0000313" key="3">
    <source>
        <dbReference type="EMBL" id="PGH57516.1"/>
    </source>
</evidence>
<dbReference type="InterPro" id="IPR027392">
    <property type="entry name" value="TF_Znf"/>
</dbReference>
<evidence type="ECO:0000259" key="2">
    <source>
        <dbReference type="Pfam" id="PF13453"/>
    </source>
</evidence>
<feature type="domain" description="Transcription factor zinc-finger" evidence="2">
    <location>
        <begin position="3"/>
        <end position="42"/>
    </location>
</feature>
<reference evidence="4" key="1">
    <citation type="submission" date="2017-10" db="EMBL/GenBank/DDBJ databases">
        <authorList>
            <person name="Kravchenko I.K."/>
            <person name="Grouzdev D.S."/>
        </authorList>
    </citation>
    <scope>NUCLEOTIDE SEQUENCE [LARGE SCALE GENOMIC DNA]</scope>
    <source>
        <strain evidence="4">B2</strain>
    </source>
</reference>
<feature type="compositionally biased region" description="Basic and acidic residues" evidence="1">
    <location>
        <begin position="108"/>
        <end position="131"/>
    </location>
</feature>
<keyword evidence="4" id="KW-1185">Reference proteome</keyword>
<sequence length="148" mass="15542">MSCPNCRITLVMSERQGVEIDYCPKCRGVWLDRGELDTIIERSARYAMQSPSPSAGGALDPEPAGASQAAGRFLPQGPGSPWGAVPSAPACPAPPHGHESFRPVSGPADHRAGHRDGHGGHGAGEGRDHGSQRTHGGRHGSFFGRLFD</sequence>
<evidence type="ECO:0000313" key="4">
    <source>
        <dbReference type="Proteomes" id="UP000225379"/>
    </source>
</evidence>
<evidence type="ECO:0000256" key="1">
    <source>
        <dbReference type="SAM" id="MobiDB-lite"/>
    </source>
</evidence>
<feature type="region of interest" description="Disordered" evidence="1">
    <location>
        <begin position="47"/>
        <end position="148"/>
    </location>
</feature>
<name>A0A2B8BFJ5_9PROT</name>
<dbReference type="EMBL" id="PDKW01000040">
    <property type="protein sequence ID" value="PGH57516.1"/>
    <property type="molecule type" value="Genomic_DNA"/>
</dbReference>
<organism evidence="3 4">
    <name type="scientific">Azospirillum palustre</name>
    <dbReference type="NCBI Taxonomy" id="2044885"/>
    <lineage>
        <taxon>Bacteria</taxon>
        <taxon>Pseudomonadati</taxon>
        <taxon>Pseudomonadota</taxon>
        <taxon>Alphaproteobacteria</taxon>
        <taxon>Rhodospirillales</taxon>
        <taxon>Azospirillaceae</taxon>
        <taxon>Azospirillum</taxon>
    </lineage>
</organism>
<gene>
    <name evidence="3" type="ORF">CRT60_10110</name>
</gene>
<dbReference type="Pfam" id="PF13453">
    <property type="entry name" value="Zn_ribbon_TFIIB"/>
    <property type="match status" value="1"/>
</dbReference>
<accession>A0A2B8BFJ5</accession>
<dbReference type="OrthoDB" id="9814037at2"/>
<dbReference type="AlphaFoldDB" id="A0A2B8BFJ5"/>